<dbReference type="RefSeq" id="WP_145182913.1">
    <property type="nucleotide sequence ID" value="NZ_CP036290.1"/>
</dbReference>
<dbReference type="GO" id="GO:0071160">
    <property type="term" value="F:cyanophycin synthetase activity (L-aspartate-adding)"/>
    <property type="evidence" value="ECO:0007669"/>
    <property type="project" value="UniProtKB-EC"/>
</dbReference>
<name>A0A518CVV3_9BACT</name>
<reference evidence="3 4" key="1">
    <citation type="submission" date="2019-02" db="EMBL/GenBank/DDBJ databases">
        <title>Deep-cultivation of Planctomycetes and their phenomic and genomic characterization uncovers novel biology.</title>
        <authorList>
            <person name="Wiegand S."/>
            <person name="Jogler M."/>
            <person name="Boedeker C."/>
            <person name="Pinto D."/>
            <person name="Vollmers J."/>
            <person name="Rivas-Marin E."/>
            <person name="Kohn T."/>
            <person name="Peeters S.H."/>
            <person name="Heuer A."/>
            <person name="Rast P."/>
            <person name="Oberbeckmann S."/>
            <person name="Bunk B."/>
            <person name="Jeske O."/>
            <person name="Meyerdierks A."/>
            <person name="Storesund J.E."/>
            <person name="Kallscheuer N."/>
            <person name="Luecker S."/>
            <person name="Lage O.M."/>
            <person name="Pohl T."/>
            <person name="Merkel B.J."/>
            <person name="Hornburger P."/>
            <person name="Mueller R.-W."/>
            <person name="Bruemmer F."/>
            <person name="Labrenz M."/>
            <person name="Spormann A.M."/>
            <person name="Op den Camp H."/>
            <person name="Overmann J."/>
            <person name="Amann R."/>
            <person name="Jetten M.S.M."/>
            <person name="Mascher T."/>
            <person name="Medema M.H."/>
            <person name="Devos D.P."/>
            <person name="Kaster A.-K."/>
            <person name="Ovreas L."/>
            <person name="Rohde M."/>
            <person name="Galperin M.Y."/>
            <person name="Jogler C."/>
        </authorList>
    </citation>
    <scope>NUCLEOTIDE SEQUENCE [LARGE SCALE GENOMIC DNA]</scope>
    <source>
        <strain evidence="3 4">Pla163</strain>
    </source>
</reference>
<evidence type="ECO:0000313" key="3">
    <source>
        <dbReference type="EMBL" id="QDU83362.1"/>
    </source>
</evidence>
<feature type="domain" description="Mur ligase central" evidence="2">
    <location>
        <begin position="178"/>
        <end position="390"/>
    </location>
</feature>
<gene>
    <name evidence="3" type="primary">cphA_1</name>
    <name evidence="3" type="ORF">Pla163_04610</name>
</gene>
<proteinExistence type="predicted"/>
<dbReference type="InterPro" id="IPR036615">
    <property type="entry name" value="Mur_ligase_C_dom_sf"/>
</dbReference>
<dbReference type="OrthoDB" id="9803907at2"/>
<dbReference type="PANTHER" id="PTHR23135:SF18">
    <property type="entry name" value="CYANOPHYCIN SYNTHETASE"/>
    <property type="match status" value="1"/>
</dbReference>
<organism evidence="3 4">
    <name type="scientific">Rohdeia mirabilis</name>
    <dbReference type="NCBI Taxonomy" id="2528008"/>
    <lineage>
        <taxon>Bacteria</taxon>
        <taxon>Pseudomonadati</taxon>
        <taxon>Planctomycetota</taxon>
        <taxon>Planctomycetia</taxon>
        <taxon>Planctomycetia incertae sedis</taxon>
        <taxon>Rohdeia</taxon>
    </lineage>
</organism>
<dbReference type="EMBL" id="CP036290">
    <property type="protein sequence ID" value="QDU83362.1"/>
    <property type="molecule type" value="Genomic_DNA"/>
</dbReference>
<sequence length="568" mass="59367">MELVDSRRLTGANILWSGPGAVLDVRVAPAESAAGVTAWRREVRALLDALGWTASTLYTRVFDGGASLAFDGPIDALYAATEINECALERAVRSLGGEANPPLAGEVARLGALVAEEVEPPRLALRAAAAEHGVAFMWDDDHVSVGLGTGSRTYATGALPAPDAIDWDAVHDVPCALVTGTNGKTTTVRLLAAMASAAGHVPGFSSTDWVRVGDEVLDRGDWSGPGGARFVLRDRRTTIGLLETARGGMLRRGLAVERADVSAVLNVAADHLGEWGVGSIEALADGKFVVTSVAPVAVLNADDPLVAERGRALEAAGTHEIVWFTLTPETSALNGHLEHGGRAALVVDGEIVLARGADATTLCRVDEVAVALGGAARHNLANALAAAAIARELGIPDGAIAAALRSFGSHPDDNPGRLERFRVNGADVLLDFAHNPHGFAAILATARSMRPTRLAVLVGQAGDRDDESIRGLARETWRAEPDRVFVKELASYLRGREPGEIPGMIRDELLKCGAAAERIEDAGDELGAVRRALAWLEPGDVLVALVHGARDAARDLVVEAAGAADPER</sequence>
<dbReference type="InterPro" id="IPR013221">
    <property type="entry name" value="Mur_ligase_cen"/>
</dbReference>
<dbReference type="InterPro" id="IPR036565">
    <property type="entry name" value="Mur-like_cat_sf"/>
</dbReference>
<evidence type="ECO:0000313" key="4">
    <source>
        <dbReference type="Proteomes" id="UP000319342"/>
    </source>
</evidence>
<dbReference type="SUPFAM" id="SSF53623">
    <property type="entry name" value="MurD-like peptide ligases, catalytic domain"/>
    <property type="match status" value="1"/>
</dbReference>
<keyword evidence="3" id="KW-0436">Ligase</keyword>
<feature type="domain" description="Mur ligase C-terminal" evidence="1">
    <location>
        <begin position="416"/>
        <end position="543"/>
    </location>
</feature>
<dbReference type="Gene3D" id="3.40.1190.10">
    <property type="entry name" value="Mur-like, catalytic domain"/>
    <property type="match status" value="1"/>
</dbReference>
<keyword evidence="4" id="KW-1185">Reference proteome</keyword>
<evidence type="ECO:0000259" key="1">
    <source>
        <dbReference type="Pfam" id="PF02875"/>
    </source>
</evidence>
<dbReference type="SUPFAM" id="SSF53244">
    <property type="entry name" value="MurD-like peptide ligases, peptide-binding domain"/>
    <property type="match status" value="1"/>
</dbReference>
<dbReference type="InterPro" id="IPR004101">
    <property type="entry name" value="Mur_ligase_C"/>
</dbReference>
<dbReference type="Pfam" id="PF02875">
    <property type="entry name" value="Mur_ligase_C"/>
    <property type="match status" value="1"/>
</dbReference>
<dbReference type="GO" id="GO:0005524">
    <property type="term" value="F:ATP binding"/>
    <property type="evidence" value="ECO:0007669"/>
    <property type="project" value="InterPro"/>
</dbReference>
<dbReference type="Proteomes" id="UP000319342">
    <property type="component" value="Chromosome"/>
</dbReference>
<evidence type="ECO:0000259" key="2">
    <source>
        <dbReference type="Pfam" id="PF08245"/>
    </source>
</evidence>
<dbReference type="AlphaFoldDB" id="A0A518CVV3"/>
<dbReference type="PANTHER" id="PTHR23135">
    <property type="entry name" value="MUR LIGASE FAMILY MEMBER"/>
    <property type="match status" value="1"/>
</dbReference>
<dbReference type="EC" id="6.3.2.29" evidence="3"/>
<dbReference type="Pfam" id="PF08245">
    <property type="entry name" value="Mur_ligase_M"/>
    <property type="match status" value="1"/>
</dbReference>
<dbReference type="Gene3D" id="3.90.190.20">
    <property type="entry name" value="Mur ligase, C-terminal domain"/>
    <property type="match status" value="1"/>
</dbReference>
<protein>
    <submittedName>
        <fullName evidence="3">Cyanophycin synthetase</fullName>
        <ecNumber evidence="3">6.3.2.29</ecNumber>
    </submittedName>
</protein>
<accession>A0A518CVV3</accession>